<dbReference type="WBParaSite" id="DME_0000663201-mRNA-1">
    <property type="protein sequence ID" value="DME_0000663201-mRNA-1"/>
    <property type="gene ID" value="DME_0000663201"/>
</dbReference>
<name>A0A0N4UGK7_DRAME</name>
<dbReference type="InterPro" id="IPR035979">
    <property type="entry name" value="RBD_domain_sf"/>
</dbReference>
<dbReference type="STRING" id="318479.A0A0N4UGK7"/>
<keyword evidence="3" id="KW-1185">Reference proteome</keyword>
<gene>
    <name evidence="1" type="ORF">DME_LOCUS1276</name>
</gene>
<accession>A0A0N4UGK7</accession>
<dbReference type="OrthoDB" id="5877007at2759"/>
<dbReference type="EMBL" id="UYYG01000017">
    <property type="protein sequence ID" value="VDN51303.1"/>
    <property type="molecule type" value="Genomic_DNA"/>
</dbReference>
<dbReference type="GO" id="GO:0003676">
    <property type="term" value="F:nucleic acid binding"/>
    <property type="evidence" value="ECO:0007669"/>
    <property type="project" value="InterPro"/>
</dbReference>
<organism evidence="2 4">
    <name type="scientific">Dracunculus medinensis</name>
    <name type="common">Guinea worm</name>
    <dbReference type="NCBI Taxonomy" id="318479"/>
    <lineage>
        <taxon>Eukaryota</taxon>
        <taxon>Metazoa</taxon>
        <taxon>Ecdysozoa</taxon>
        <taxon>Nematoda</taxon>
        <taxon>Chromadorea</taxon>
        <taxon>Rhabditida</taxon>
        <taxon>Spirurina</taxon>
        <taxon>Dracunculoidea</taxon>
        <taxon>Dracunculidae</taxon>
        <taxon>Dracunculus</taxon>
    </lineage>
</organism>
<proteinExistence type="predicted"/>
<sequence>MSLNLDIQESTLYTKSDADRKNSEYINEDLVDLIDQNEELQSLLTKTDANLVNKGDMQLNCFRDVSSIESLHSRELYNQLPVGWEGAPQFQWRVCLEPEDRCLLIIQNVAFEDLFHPWIYPVMLRAQRTITDFSRMSSGKKNLGEVGMYFLDDHPISTAVLSHLIHVRIPQRCLKVFIPFTKWMLKYSSIIEERCGLIREPVESMKYLVLKPVAKSVDQNIIKDVFKNHSIENTIFETDAVGQRCAILKFATATRAIAAHALNNFVPLGDDNRFIRVLFAYEDIRKFGLGLLGNAIKPVDLLTHSELKENQIFIDDVMRKRTKCAINYYPKAKQHRECHESINNNNSEKGSILPAVLDESVLNFTGKRKRFAFTPISESVMN</sequence>
<protein>
    <submittedName>
        <fullName evidence="4">RRM domain-containing protein</fullName>
    </submittedName>
</protein>
<evidence type="ECO:0000313" key="2">
    <source>
        <dbReference type="Proteomes" id="UP000038040"/>
    </source>
</evidence>
<dbReference type="Proteomes" id="UP000038040">
    <property type="component" value="Unplaced"/>
</dbReference>
<evidence type="ECO:0000313" key="1">
    <source>
        <dbReference type="EMBL" id="VDN51303.1"/>
    </source>
</evidence>
<dbReference type="Proteomes" id="UP000274756">
    <property type="component" value="Unassembled WGS sequence"/>
</dbReference>
<dbReference type="SUPFAM" id="SSF54928">
    <property type="entry name" value="RNA-binding domain, RBD"/>
    <property type="match status" value="1"/>
</dbReference>
<reference evidence="1 3" key="2">
    <citation type="submission" date="2018-11" db="EMBL/GenBank/DDBJ databases">
        <authorList>
            <consortium name="Pathogen Informatics"/>
        </authorList>
    </citation>
    <scope>NUCLEOTIDE SEQUENCE [LARGE SCALE GENOMIC DNA]</scope>
</reference>
<dbReference type="AlphaFoldDB" id="A0A0N4UGK7"/>
<reference evidence="4" key="1">
    <citation type="submission" date="2017-02" db="UniProtKB">
        <authorList>
            <consortium name="WormBaseParasite"/>
        </authorList>
    </citation>
    <scope>IDENTIFICATION</scope>
</reference>
<evidence type="ECO:0000313" key="3">
    <source>
        <dbReference type="Proteomes" id="UP000274756"/>
    </source>
</evidence>
<evidence type="ECO:0000313" key="4">
    <source>
        <dbReference type="WBParaSite" id="DME_0000663201-mRNA-1"/>
    </source>
</evidence>